<protein>
    <submittedName>
        <fullName evidence="1">Uncharacterized protein</fullName>
    </submittedName>
</protein>
<dbReference type="Proteomes" id="UP001054252">
    <property type="component" value="Unassembled WGS sequence"/>
</dbReference>
<keyword evidence="2" id="KW-1185">Reference proteome</keyword>
<organism evidence="1 2">
    <name type="scientific">Rubroshorea leprosula</name>
    <dbReference type="NCBI Taxonomy" id="152421"/>
    <lineage>
        <taxon>Eukaryota</taxon>
        <taxon>Viridiplantae</taxon>
        <taxon>Streptophyta</taxon>
        <taxon>Embryophyta</taxon>
        <taxon>Tracheophyta</taxon>
        <taxon>Spermatophyta</taxon>
        <taxon>Magnoliopsida</taxon>
        <taxon>eudicotyledons</taxon>
        <taxon>Gunneridae</taxon>
        <taxon>Pentapetalae</taxon>
        <taxon>rosids</taxon>
        <taxon>malvids</taxon>
        <taxon>Malvales</taxon>
        <taxon>Dipterocarpaceae</taxon>
        <taxon>Rubroshorea</taxon>
    </lineage>
</organism>
<comment type="caution">
    <text evidence="1">The sequence shown here is derived from an EMBL/GenBank/DDBJ whole genome shotgun (WGS) entry which is preliminary data.</text>
</comment>
<dbReference type="AlphaFoldDB" id="A0AAV5KWE4"/>
<reference evidence="1 2" key="1">
    <citation type="journal article" date="2021" name="Commun. Biol.">
        <title>The genome of Shorea leprosula (Dipterocarpaceae) highlights the ecological relevance of drought in aseasonal tropical rainforests.</title>
        <authorList>
            <person name="Ng K.K.S."/>
            <person name="Kobayashi M.J."/>
            <person name="Fawcett J.A."/>
            <person name="Hatakeyama M."/>
            <person name="Paape T."/>
            <person name="Ng C.H."/>
            <person name="Ang C.C."/>
            <person name="Tnah L.H."/>
            <person name="Lee C.T."/>
            <person name="Nishiyama T."/>
            <person name="Sese J."/>
            <person name="O'Brien M.J."/>
            <person name="Copetti D."/>
            <person name="Mohd Noor M.I."/>
            <person name="Ong R.C."/>
            <person name="Putra M."/>
            <person name="Sireger I.Z."/>
            <person name="Indrioko S."/>
            <person name="Kosugi Y."/>
            <person name="Izuno A."/>
            <person name="Isagi Y."/>
            <person name="Lee S.L."/>
            <person name="Shimizu K.K."/>
        </authorList>
    </citation>
    <scope>NUCLEOTIDE SEQUENCE [LARGE SCALE GENOMIC DNA]</scope>
    <source>
        <strain evidence="1">214</strain>
    </source>
</reference>
<dbReference type="EMBL" id="BPVZ01000081">
    <property type="protein sequence ID" value="GKV28975.1"/>
    <property type="molecule type" value="Genomic_DNA"/>
</dbReference>
<evidence type="ECO:0000313" key="2">
    <source>
        <dbReference type="Proteomes" id="UP001054252"/>
    </source>
</evidence>
<name>A0AAV5KWE4_9ROSI</name>
<evidence type="ECO:0000313" key="1">
    <source>
        <dbReference type="EMBL" id="GKV28975.1"/>
    </source>
</evidence>
<gene>
    <name evidence="1" type="ORF">SLEP1_g37957</name>
</gene>
<proteinExistence type="predicted"/>
<sequence>MQVTKCETREEIVVCLDDDVKDGIIFTKLEYLQLEGLPRLARFCSGVCNFEFPDLEVVIYYLEESGIGLVILKENSEVDFEVRVPSTPIIFTCLSCLML</sequence>
<accession>A0AAV5KWE4</accession>